<dbReference type="InterPro" id="IPR002347">
    <property type="entry name" value="SDR_fam"/>
</dbReference>
<dbReference type="Gene3D" id="3.40.50.720">
    <property type="entry name" value="NAD(P)-binding Rossmann-like Domain"/>
    <property type="match status" value="1"/>
</dbReference>
<organism evidence="2 3">
    <name type="scientific">Amblyomma americanum</name>
    <name type="common">Lone star tick</name>
    <dbReference type="NCBI Taxonomy" id="6943"/>
    <lineage>
        <taxon>Eukaryota</taxon>
        <taxon>Metazoa</taxon>
        <taxon>Ecdysozoa</taxon>
        <taxon>Arthropoda</taxon>
        <taxon>Chelicerata</taxon>
        <taxon>Arachnida</taxon>
        <taxon>Acari</taxon>
        <taxon>Parasitiformes</taxon>
        <taxon>Ixodida</taxon>
        <taxon>Ixodoidea</taxon>
        <taxon>Ixodidae</taxon>
        <taxon>Amblyomminae</taxon>
        <taxon>Amblyomma</taxon>
    </lineage>
</organism>
<accession>A0AAQ4F9N9</accession>
<feature type="transmembrane region" description="Helical" evidence="1">
    <location>
        <begin position="12"/>
        <end position="31"/>
    </location>
</feature>
<dbReference type="InterPro" id="IPR036291">
    <property type="entry name" value="NAD(P)-bd_dom_sf"/>
</dbReference>
<dbReference type="SUPFAM" id="SSF51735">
    <property type="entry name" value="NAD(P)-binding Rossmann-fold domains"/>
    <property type="match status" value="1"/>
</dbReference>
<dbReference type="EMBL" id="JARKHS020005196">
    <property type="protein sequence ID" value="KAK8783776.1"/>
    <property type="molecule type" value="Genomic_DNA"/>
</dbReference>
<keyword evidence="1" id="KW-0472">Membrane</keyword>
<dbReference type="GO" id="GO:0005789">
    <property type="term" value="C:endoplasmic reticulum membrane"/>
    <property type="evidence" value="ECO:0007669"/>
    <property type="project" value="TreeGrafter"/>
</dbReference>
<evidence type="ECO:0000256" key="1">
    <source>
        <dbReference type="SAM" id="Phobius"/>
    </source>
</evidence>
<keyword evidence="3" id="KW-1185">Reference proteome</keyword>
<dbReference type="AlphaFoldDB" id="A0AAQ4F9N9"/>
<dbReference type="GO" id="GO:0030148">
    <property type="term" value="P:sphingolipid biosynthetic process"/>
    <property type="evidence" value="ECO:0007669"/>
    <property type="project" value="TreeGrafter"/>
</dbReference>
<dbReference type="GO" id="GO:0006666">
    <property type="term" value="P:3-keto-sphinganine metabolic process"/>
    <property type="evidence" value="ECO:0007669"/>
    <property type="project" value="TreeGrafter"/>
</dbReference>
<name>A0AAQ4F9N9_AMBAM</name>
<reference evidence="2 3" key="1">
    <citation type="journal article" date="2023" name="Arcadia Sci">
        <title>De novo assembly of a long-read Amblyomma americanum tick genome.</title>
        <authorList>
            <person name="Chou S."/>
            <person name="Poskanzer K.E."/>
            <person name="Rollins M."/>
            <person name="Thuy-Boun P.S."/>
        </authorList>
    </citation>
    <scope>NUCLEOTIDE SEQUENCE [LARGE SCALE GENOMIC DNA]</scope>
    <source>
        <strain evidence="2">F_SG_1</strain>
        <tissue evidence="2">Salivary glands</tissue>
    </source>
</reference>
<dbReference type="PRINTS" id="PR00081">
    <property type="entry name" value="GDHRDH"/>
</dbReference>
<comment type="caution">
    <text evidence="2">The sequence shown here is derived from an EMBL/GenBank/DDBJ whole genome shotgun (WGS) entry which is preliminary data.</text>
</comment>
<evidence type="ECO:0000313" key="2">
    <source>
        <dbReference type="EMBL" id="KAK8783776.1"/>
    </source>
</evidence>
<dbReference type="Proteomes" id="UP001321473">
    <property type="component" value="Unassembled WGS sequence"/>
</dbReference>
<protein>
    <submittedName>
        <fullName evidence="2">Uncharacterized protein</fullName>
    </submittedName>
</protein>
<dbReference type="PANTHER" id="PTHR43550:SF3">
    <property type="entry name" value="3-KETODIHYDROSPHINGOSINE REDUCTASE"/>
    <property type="match status" value="1"/>
</dbReference>
<sequence length="177" mass="19495">MWPSSTPLQPWRYYVLLLLATLGALLLVSRLRRRRHVRKARLLRRHFLITGGSSGIGLALAREVVRRGANVTLVARNLNRLREVKTELREVASSPEQVIHTLSADLTEGESGDAALARGVVEAENVCGPVDYLVNCAGAAVSHRFEETQLSDFRRMMEASGSSATLFAPVVSLFLIC</sequence>
<dbReference type="PANTHER" id="PTHR43550">
    <property type="entry name" value="3-KETODIHYDROSPHINGOSINE REDUCTASE"/>
    <property type="match status" value="1"/>
</dbReference>
<keyword evidence="1" id="KW-1133">Transmembrane helix</keyword>
<keyword evidence="1" id="KW-0812">Transmembrane</keyword>
<gene>
    <name evidence="2" type="ORF">V5799_009859</name>
</gene>
<dbReference type="Pfam" id="PF00106">
    <property type="entry name" value="adh_short"/>
    <property type="match status" value="1"/>
</dbReference>
<dbReference type="GO" id="GO:0047560">
    <property type="term" value="F:3-dehydrosphinganine reductase activity"/>
    <property type="evidence" value="ECO:0007669"/>
    <property type="project" value="TreeGrafter"/>
</dbReference>
<proteinExistence type="predicted"/>
<evidence type="ECO:0000313" key="3">
    <source>
        <dbReference type="Proteomes" id="UP001321473"/>
    </source>
</evidence>